<dbReference type="SUPFAM" id="SSF51395">
    <property type="entry name" value="FMN-linked oxidoreductases"/>
    <property type="match status" value="1"/>
</dbReference>
<sequence length="145" mass="15127">MATSSLGVPAASPFHSTATALTKLAHREGEVAIVRAAKKAGVPYTLPTLSSSPLDEMLAAREPGQEVFPQLCVSPERSWGAGARGEARAAGRARPLRRRGRARSPGGASRTCATSGPSRAPTCRGTTRTRARWTARRAPPGRSAA</sequence>
<name>A0ABN9T363_9DINO</name>
<comment type="caution">
    <text evidence="4">The sequence shown here is derived from an EMBL/GenBank/DDBJ whole genome shotgun (WGS) entry which is preliminary data.</text>
</comment>
<organism evidence="4 5">
    <name type="scientific">Prorocentrum cordatum</name>
    <dbReference type="NCBI Taxonomy" id="2364126"/>
    <lineage>
        <taxon>Eukaryota</taxon>
        <taxon>Sar</taxon>
        <taxon>Alveolata</taxon>
        <taxon>Dinophyceae</taxon>
        <taxon>Prorocentrales</taxon>
        <taxon>Prorocentraceae</taxon>
        <taxon>Prorocentrum</taxon>
    </lineage>
</organism>
<comment type="cofactor">
    <cofactor evidence="1">
        <name>FMN</name>
        <dbReference type="ChEBI" id="CHEBI:58210"/>
    </cofactor>
</comment>
<dbReference type="InterPro" id="IPR013785">
    <property type="entry name" value="Aldolase_TIM"/>
</dbReference>
<gene>
    <name evidence="4" type="ORF">PCOR1329_LOCUS34969</name>
</gene>
<dbReference type="InterPro" id="IPR000262">
    <property type="entry name" value="FMN-dep_DH"/>
</dbReference>
<dbReference type="Pfam" id="PF01070">
    <property type="entry name" value="FMN_dh"/>
    <property type="match status" value="1"/>
</dbReference>
<feature type="compositionally biased region" description="Low complexity" evidence="2">
    <location>
        <begin position="136"/>
        <end position="145"/>
    </location>
</feature>
<dbReference type="Gene3D" id="3.20.20.70">
    <property type="entry name" value="Aldolase class I"/>
    <property type="match status" value="1"/>
</dbReference>
<evidence type="ECO:0000256" key="2">
    <source>
        <dbReference type="SAM" id="MobiDB-lite"/>
    </source>
</evidence>
<reference evidence="4" key="1">
    <citation type="submission" date="2023-10" db="EMBL/GenBank/DDBJ databases">
        <authorList>
            <person name="Chen Y."/>
            <person name="Shah S."/>
            <person name="Dougan E. K."/>
            <person name="Thang M."/>
            <person name="Chan C."/>
        </authorList>
    </citation>
    <scope>NUCLEOTIDE SEQUENCE [LARGE SCALE GENOMIC DNA]</scope>
</reference>
<feature type="region of interest" description="Disordered" evidence="2">
    <location>
        <begin position="78"/>
        <end position="145"/>
    </location>
</feature>
<dbReference type="EMBL" id="CAUYUJ010014280">
    <property type="protein sequence ID" value="CAK0839237.1"/>
    <property type="molecule type" value="Genomic_DNA"/>
</dbReference>
<feature type="domain" description="FMN hydroxy acid dehydrogenase" evidence="3">
    <location>
        <begin position="1"/>
        <end position="145"/>
    </location>
</feature>
<accession>A0ABN9T363</accession>
<dbReference type="Proteomes" id="UP001189429">
    <property type="component" value="Unassembled WGS sequence"/>
</dbReference>
<proteinExistence type="predicted"/>
<evidence type="ECO:0000313" key="4">
    <source>
        <dbReference type="EMBL" id="CAK0839237.1"/>
    </source>
</evidence>
<dbReference type="InterPro" id="IPR037396">
    <property type="entry name" value="FMN_HAD"/>
</dbReference>
<evidence type="ECO:0000313" key="5">
    <source>
        <dbReference type="Proteomes" id="UP001189429"/>
    </source>
</evidence>
<protein>
    <recommendedName>
        <fullName evidence="3">FMN hydroxy acid dehydrogenase domain-containing protein</fullName>
    </recommendedName>
</protein>
<dbReference type="PROSITE" id="PS51349">
    <property type="entry name" value="FMN_HYDROXY_ACID_DH_2"/>
    <property type="match status" value="1"/>
</dbReference>
<keyword evidence="5" id="KW-1185">Reference proteome</keyword>
<evidence type="ECO:0000256" key="1">
    <source>
        <dbReference type="ARBA" id="ARBA00001917"/>
    </source>
</evidence>
<evidence type="ECO:0000259" key="3">
    <source>
        <dbReference type="PROSITE" id="PS51349"/>
    </source>
</evidence>